<organism evidence="7 8">
    <name type="scientific">Sporomusa silvacetica DSM 10669</name>
    <dbReference type="NCBI Taxonomy" id="1123289"/>
    <lineage>
        <taxon>Bacteria</taxon>
        <taxon>Bacillati</taxon>
        <taxon>Bacillota</taxon>
        <taxon>Negativicutes</taxon>
        <taxon>Selenomonadales</taxon>
        <taxon>Sporomusaceae</taxon>
        <taxon>Sporomusa</taxon>
    </lineage>
</organism>
<gene>
    <name evidence="7" type="ORF">SPSIL_044490</name>
</gene>
<evidence type="ECO:0000256" key="3">
    <source>
        <dbReference type="PROSITE-ProRule" id="PRU00284"/>
    </source>
</evidence>
<keyword evidence="1 3" id="KW-0807">Transducer</keyword>
<evidence type="ECO:0008006" key="9">
    <source>
        <dbReference type="Google" id="ProtNLM"/>
    </source>
</evidence>
<evidence type="ECO:0000313" key="8">
    <source>
        <dbReference type="Proteomes" id="UP000216752"/>
    </source>
</evidence>
<dbReference type="InterPro" id="IPR003660">
    <property type="entry name" value="HAMP_dom"/>
</dbReference>
<proteinExistence type="inferred from homology"/>
<dbReference type="Gene3D" id="1.10.287.950">
    <property type="entry name" value="Methyl-accepting chemotaxis protein"/>
    <property type="match status" value="1"/>
</dbReference>
<dbReference type="Proteomes" id="UP000216752">
    <property type="component" value="Chromosome"/>
</dbReference>
<feature type="transmembrane region" description="Helical" evidence="4">
    <location>
        <begin position="183"/>
        <end position="206"/>
    </location>
</feature>
<dbReference type="PROSITE" id="PS50885">
    <property type="entry name" value="HAMP"/>
    <property type="match status" value="1"/>
</dbReference>
<dbReference type="PANTHER" id="PTHR32089:SF112">
    <property type="entry name" value="LYSOZYME-LIKE PROTEIN-RELATED"/>
    <property type="match status" value="1"/>
</dbReference>
<evidence type="ECO:0000259" key="5">
    <source>
        <dbReference type="PROSITE" id="PS50111"/>
    </source>
</evidence>
<keyword evidence="8" id="KW-1185">Reference proteome</keyword>
<dbReference type="CDD" id="cd06225">
    <property type="entry name" value="HAMP"/>
    <property type="match status" value="1"/>
</dbReference>
<protein>
    <recommendedName>
        <fullName evidence="9">Methyl-accepting chemotaxis protein McpB</fullName>
    </recommendedName>
</protein>
<dbReference type="Pfam" id="PF00672">
    <property type="entry name" value="HAMP"/>
    <property type="match status" value="1"/>
</dbReference>
<dbReference type="SMART" id="SM00304">
    <property type="entry name" value="HAMP"/>
    <property type="match status" value="1"/>
</dbReference>
<dbReference type="Pfam" id="PF12729">
    <property type="entry name" value="4HB_MCP_1"/>
    <property type="match status" value="1"/>
</dbReference>
<comment type="similarity">
    <text evidence="2">Belongs to the methyl-accepting chemotaxis (MCP) protein family.</text>
</comment>
<dbReference type="SMART" id="SM00283">
    <property type="entry name" value="MA"/>
    <property type="match status" value="1"/>
</dbReference>
<dbReference type="EMBL" id="CP155573">
    <property type="protein sequence ID" value="XFO68229.1"/>
    <property type="molecule type" value="Genomic_DNA"/>
</dbReference>
<dbReference type="CDD" id="cd11386">
    <property type="entry name" value="MCP_signal"/>
    <property type="match status" value="1"/>
</dbReference>
<keyword evidence="4" id="KW-1133">Transmembrane helix</keyword>
<evidence type="ECO:0000256" key="2">
    <source>
        <dbReference type="ARBA" id="ARBA00029447"/>
    </source>
</evidence>
<evidence type="ECO:0000313" key="7">
    <source>
        <dbReference type="EMBL" id="XFO68229.1"/>
    </source>
</evidence>
<dbReference type="Pfam" id="PF00015">
    <property type="entry name" value="MCPsignal"/>
    <property type="match status" value="1"/>
</dbReference>
<feature type="domain" description="HAMP" evidence="6">
    <location>
        <begin position="204"/>
        <end position="257"/>
    </location>
</feature>
<dbReference type="PRINTS" id="PR00260">
    <property type="entry name" value="CHEMTRNSDUCR"/>
</dbReference>
<dbReference type="PANTHER" id="PTHR32089">
    <property type="entry name" value="METHYL-ACCEPTING CHEMOTAXIS PROTEIN MCPB"/>
    <property type="match status" value="1"/>
</dbReference>
<evidence type="ECO:0000256" key="1">
    <source>
        <dbReference type="ARBA" id="ARBA00023224"/>
    </source>
</evidence>
<dbReference type="RefSeq" id="WP_094604021.1">
    <property type="nucleotide sequence ID" value="NZ_CP155573.1"/>
</dbReference>
<dbReference type="InterPro" id="IPR024478">
    <property type="entry name" value="HlyB_4HB_MCP"/>
</dbReference>
<keyword evidence="4" id="KW-0812">Transmembrane</keyword>
<dbReference type="PROSITE" id="PS50111">
    <property type="entry name" value="CHEMOTAXIS_TRANSDUC_2"/>
    <property type="match status" value="1"/>
</dbReference>
<feature type="domain" description="Methyl-accepting transducer" evidence="5">
    <location>
        <begin position="276"/>
        <end position="512"/>
    </location>
</feature>
<keyword evidence="4" id="KW-0472">Membrane</keyword>
<name>A0ABZ3IR97_9FIRM</name>
<reference evidence="7" key="1">
    <citation type="submission" date="2024-05" db="EMBL/GenBank/DDBJ databases">
        <title>Isolation and characterization of Sporomusa carbonis sp. nov., a carboxydotrophic hydrogenogen in the genus of Sporomusa isolated from a charcoal burning pile.</title>
        <authorList>
            <person name="Boeer T."/>
            <person name="Rosenbaum F."/>
            <person name="Eysell L."/>
            <person name="Mueller V."/>
            <person name="Daniel R."/>
            <person name="Poehlein A."/>
        </authorList>
    </citation>
    <scope>NUCLEOTIDE SEQUENCE [LARGE SCALE GENOMIC DNA]</scope>
    <source>
        <strain evidence="7">DSM 10669</strain>
    </source>
</reference>
<dbReference type="InterPro" id="IPR004089">
    <property type="entry name" value="MCPsignal_dom"/>
</dbReference>
<evidence type="ECO:0000259" key="6">
    <source>
        <dbReference type="PROSITE" id="PS50885"/>
    </source>
</evidence>
<sequence length="562" mass="60087">MKLSTKMIVAFLVVVLVSAIGSTYVFYKIGQSSTSIEFVEQYALPRLDGASQVTANAIGKVGNVRGYLFFNKQNYIDEYHKQARENEQLETALISEAKSEKAREFLQEVKALDDKYNEVFAKRVLTLKQAGKDQEALQVAADELTPIGLALIAKSREYQNFGVQTTKSVLTESIQASNAARTAAVSSSIIAAILGILVGIFATRIITRSLKVMLSFSQELANGDFRDKPRTFVSKDEFGQLADALVNMRSSLRTMMKHVNESAEQVAASSEELTASADQSAQAANQVASSITDVAKGAGEQLIAASNASAVVEQMSAGIQQIAANTNEVSEQSAQAANKAQEGNKSVEKAVTQMAQAEQTVTTSAEIVTQLGERSKEIGQIVDSISSIAGQTNLLALNAAIEAARAGEQGRGFAVVAEEVRKLAEQSQEAAKQIATLINEIQCDTDKAVVAMNDGTREVKLGAEVVNASGQAFREIAALVTQVSAQVKEISTAIEQMAIGSQHIVGSVKRIDELSKKASGETQTVSAATEEQSASMQEIDSASQELAKLAVELRETINKFQV</sequence>
<dbReference type="InterPro" id="IPR004090">
    <property type="entry name" value="Chemotax_Me-accpt_rcpt"/>
</dbReference>
<evidence type="ECO:0000256" key="4">
    <source>
        <dbReference type="SAM" id="Phobius"/>
    </source>
</evidence>
<dbReference type="SUPFAM" id="SSF58104">
    <property type="entry name" value="Methyl-accepting chemotaxis protein (MCP) signaling domain"/>
    <property type="match status" value="1"/>
</dbReference>
<accession>A0ABZ3IR97</accession>